<dbReference type="PANTHER" id="PTHR45704">
    <property type="entry name" value="RAS-LIKE FAMILY MEMBER 11"/>
    <property type="match status" value="1"/>
</dbReference>
<protein>
    <recommendedName>
        <fullName evidence="2">small monomeric GTPase</fullName>
        <ecNumber evidence="2">3.6.5.2</ecNumber>
    </recommendedName>
</protein>
<dbReference type="InterPro" id="IPR051065">
    <property type="entry name" value="Ras-related_GTPase"/>
</dbReference>
<dbReference type="SUPFAM" id="SSF52540">
    <property type="entry name" value="P-loop containing nucleoside triphosphate hydrolases"/>
    <property type="match status" value="1"/>
</dbReference>
<dbReference type="GO" id="GO:0003925">
    <property type="term" value="F:G protein activity"/>
    <property type="evidence" value="ECO:0007669"/>
    <property type="project" value="UniProtKB-EC"/>
</dbReference>
<sequence length="302" mass="34704">MNKGRRRGIALPPGRSFSFNQNDFSKGNLYSIDKHNETYIKQNNAEQSPTKEAHEDTTRNLFRRDRRSSACSMTLPLGPERRRKNSFQIGRLTSSRIQGLVQQDDIESHFTVILGSPAVGKTALVVRYITGRFVHEYDPTLEMTYEKVQEVGNVKGILRIMDTAGSIESCTSYIRKAEGIIVVYSITDRYSFETAKDYLRTIKEYQRLGSPFDYELPTILVGNKRELRRGREVSRDEARATAKEFGCLFIESSAAYDRNVQKIFTNLFLQIHRIKQERQTTIANNARGFVSSVKNFFQSKKK</sequence>
<dbReference type="Gene3D" id="3.40.50.300">
    <property type="entry name" value="P-loop containing nucleotide triphosphate hydrolases"/>
    <property type="match status" value="1"/>
</dbReference>
<dbReference type="PROSITE" id="PS51419">
    <property type="entry name" value="RAB"/>
    <property type="match status" value="1"/>
</dbReference>
<dbReference type="InterPro" id="IPR005225">
    <property type="entry name" value="Small_GTP-bd"/>
</dbReference>
<dbReference type="AlphaFoldDB" id="A0A6S7G600"/>
<dbReference type="NCBIfam" id="TIGR00231">
    <property type="entry name" value="small_GTP"/>
    <property type="match status" value="1"/>
</dbReference>
<evidence type="ECO:0000256" key="1">
    <source>
        <dbReference type="ARBA" id="ARBA00008344"/>
    </source>
</evidence>
<accession>A0A6S7G600</accession>
<gene>
    <name evidence="5" type="ORF">PACLA_8A082182</name>
</gene>
<comment type="catalytic activity">
    <reaction evidence="4">
        <text>GTP + H2O = GDP + phosphate + H(+)</text>
        <dbReference type="Rhea" id="RHEA:19669"/>
        <dbReference type="ChEBI" id="CHEBI:15377"/>
        <dbReference type="ChEBI" id="CHEBI:15378"/>
        <dbReference type="ChEBI" id="CHEBI:37565"/>
        <dbReference type="ChEBI" id="CHEBI:43474"/>
        <dbReference type="ChEBI" id="CHEBI:58189"/>
        <dbReference type="EC" id="3.6.5.2"/>
    </reaction>
</comment>
<dbReference type="Proteomes" id="UP001152795">
    <property type="component" value="Unassembled WGS sequence"/>
</dbReference>
<proteinExistence type="inferred from homology"/>
<dbReference type="EMBL" id="CACRXK020000724">
    <property type="protein sequence ID" value="CAB3984332.1"/>
    <property type="molecule type" value="Genomic_DNA"/>
</dbReference>
<evidence type="ECO:0000313" key="6">
    <source>
        <dbReference type="Proteomes" id="UP001152795"/>
    </source>
</evidence>
<dbReference type="GO" id="GO:0005525">
    <property type="term" value="F:GTP binding"/>
    <property type="evidence" value="ECO:0007669"/>
    <property type="project" value="InterPro"/>
</dbReference>
<dbReference type="SMART" id="SM00175">
    <property type="entry name" value="RAB"/>
    <property type="match status" value="1"/>
</dbReference>
<dbReference type="Pfam" id="PF00071">
    <property type="entry name" value="Ras"/>
    <property type="match status" value="1"/>
</dbReference>
<comment type="caution">
    <text evidence="5">The sequence shown here is derived from an EMBL/GenBank/DDBJ whole genome shotgun (WGS) entry which is preliminary data.</text>
</comment>
<dbReference type="OrthoDB" id="18798at2759"/>
<dbReference type="InterPro" id="IPR027417">
    <property type="entry name" value="P-loop_NTPase"/>
</dbReference>
<evidence type="ECO:0000256" key="4">
    <source>
        <dbReference type="ARBA" id="ARBA00048098"/>
    </source>
</evidence>
<evidence type="ECO:0000313" key="5">
    <source>
        <dbReference type="EMBL" id="CAB3984332.1"/>
    </source>
</evidence>
<evidence type="ECO:0000256" key="3">
    <source>
        <dbReference type="ARBA" id="ARBA00022801"/>
    </source>
</evidence>
<dbReference type="PRINTS" id="PR00449">
    <property type="entry name" value="RASTRNSFRMNG"/>
</dbReference>
<dbReference type="SMART" id="SM00173">
    <property type="entry name" value="RAS"/>
    <property type="match status" value="1"/>
</dbReference>
<name>A0A6S7G600_PARCT</name>
<evidence type="ECO:0000256" key="2">
    <source>
        <dbReference type="ARBA" id="ARBA00011984"/>
    </source>
</evidence>
<dbReference type="SMART" id="SM00174">
    <property type="entry name" value="RHO"/>
    <property type="match status" value="1"/>
</dbReference>
<dbReference type="InterPro" id="IPR001806">
    <property type="entry name" value="Small_GTPase"/>
</dbReference>
<organism evidence="5 6">
    <name type="scientific">Paramuricea clavata</name>
    <name type="common">Red gorgonian</name>
    <name type="synonym">Violescent sea-whip</name>
    <dbReference type="NCBI Taxonomy" id="317549"/>
    <lineage>
        <taxon>Eukaryota</taxon>
        <taxon>Metazoa</taxon>
        <taxon>Cnidaria</taxon>
        <taxon>Anthozoa</taxon>
        <taxon>Octocorallia</taxon>
        <taxon>Malacalcyonacea</taxon>
        <taxon>Plexauridae</taxon>
        <taxon>Paramuricea</taxon>
    </lineage>
</organism>
<reference evidence="5" key="1">
    <citation type="submission" date="2020-04" db="EMBL/GenBank/DDBJ databases">
        <authorList>
            <person name="Alioto T."/>
            <person name="Alioto T."/>
            <person name="Gomez Garrido J."/>
        </authorList>
    </citation>
    <scope>NUCLEOTIDE SEQUENCE</scope>
    <source>
        <strain evidence="5">A484AB</strain>
    </source>
</reference>
<keyword evidence="6" id="KW-1185">Reference proteome</keyword>
<dbReference type="EC" id="3.6.5.2" evidence="2"/>
<dbReference type="PROSITE" id="PS51421">
    <property type="entry name" value="RAS"/>
    <property type="match status" value="1"/>
</dbReference>
<keyword evidence="3" id="KW-0378">Hydrolase</keyword>
<comment type="similarity">
    <text evidence="1">Belongs to the small GTPase superfamily. Ras family.</text>
</comment>